<dbReference type="AlphaFoldDB" id="A0A917MKJ1"/>
<feature type="domain" description="CBS" evidence="4">
    <location>
        <begin position="7"/>
        <end position="67"/>
    </location>
</feature>
<dbReference type="Gene3D" id="3.30.1340.30">
    <property type="match status" value="1"/>
</dbReference>
<feature type="domain" description="CBS" evidence="4">
    <location>
        <begin position="94"/>
        <end position="149"/>
    </location>
</feature>
<accession>A0A917MKJ1</accession>
<dbReference type="InterPro" id="IPR046342">
    <property type="entry name" value="CBS_dom_sf"/>
</dbReference>
<dbReference type="Proteomes" id="UP000603912">
    <property type="component" value="Unassembled WGS sequence"/>
</dbReference>
<organism evidence="5 6">
    <name type="scientific">Alsobacter metallidurans</name>
    <dbReference type="NCBI Taxonomy" id="340221"/>
    <lineage>
        <taxon>Bacteria</taxon>
        <taxon>Pseudomonadati</taxon>
        <taxon>Pseudomonadota</taxon>
        <taxon>Alphaproteobacteria</taxon>
        <taxon>Hyphomicrobiales</taxon>
        <taxon>Alsobacteraceae</taxon>
        <taxon>Alsobacter</taxon>
    </lineage>
</organism>
<dbReference type="Pfam" id="PF04972">
    <property type="entry name" value="BON"/>
    <property type="match status" value="1"/>
</dbReference>
<dbReference type="PIRSF" id="PIRSF036990">
    <property type="entry name" value="UCP036990_CBS_BON"/>
    <property type="match status" value="1"/>
</dbReference>
<evidence type="ECO:0000259" key="4">
    <source>
        <dbReference type="PROSITE" id="PS51371"/>
    </source>
</evidence>
<dbReference type="InterPro" id="IPR007055">
    <property type="entry name" value="BON_dom"/>
</dbReference>
<dbReference type="SMART" id="SM00116">
    <property type="entry name" value="CBS"/>
    <property type="match status" value="2"/>
</dbReference>
<keyword evidence="5" id="KW-0418">Kinase</keyword>
<reference evidence="5" key="2">
    <citation type="submission" date="2020-09" db="EMBL/GenBank/DDBJ databases">
        <authorList>
            <person name="Sun Q."/>
            <person name="Zhou Y."/>
        </authorList>
    </citation>
    <scope>NUCLEOTIDE SEQUENCE</scope>
    <source>
        <strain evidence="5">CGMCC 1.12214</strain>
    </source>
</reference>
<dbReference type="PANTHER" id="PTHR43080:SF26">
    <property type="entry name" value="REGULATORY PROTEIN"/>
    <property type="match status" value="1"/>
</dbReference>
<keyword evidence="5" id="KW-0808">Transferase</keyword>
<protein>
    <submittedName>
        <fullName evidence="5">Histidine kinase</fullName>
    </submittedName>
</protein>
<dbReference type="CDD" id="cd04586">
    <property type="entry name" value="CBS_pair_BON_assoc"/>
    <property type="match status" value="1"/>
</dbReference>
<evidence type="ECO:0000259" key="3">
    <source>
        <dbReference type="PROSITE" id="PS50914"/>
    </source>
</evidence>
<evidence type="ECO:0000313" key="6">
    <source>
        <dbReference type="Proteomes" id="UP000603912"/>
    </source>
</evidence>
<dbReference type="GO" id="GO:0016301">
    <property type="term" value="F:kinase activity"/>
    <property type="evidence" value="ECO:0007669"/>
    <property type="project" value="UniProtKB-KW"/>
</dbReference>
<keyword evidence="1 2" id="KW-0129">CBS domain</keyword>
<keyword evidence="6" id="KW-1185">Reference proteome</keyword>
<dbReference type="InterPro" id="IPR000644">
    <property type="entry name" value="CBS_dom"/>
</dbReference>
<evidence type="ECO:0000313" key="5">
    <source>
        <dbReference type="EMBL" id="GGH33195.1"/>
    </source>
</evidence>
<evidence type="ECO:0000256" key="2">
    <source>
        <dbReference type="PROSITE-ProRule" id="PRU00703"/>
    </source>
</evidence>
<dbReference type="PROSITE" id="PS50914">
    <property type="entry name" value="BON"/>
    <property type="match status" value="1"/>
</dbReference>
<dbReference type="InterPro" id="IPR017080">
    <property type="entry name" value="UCP036990_CBS_BON"/>
</dbReference>
<dbReference type="RefSeq" id="WP_188520106.1">
    <property type="nucleotide sequence ID" value="NZ_BMES01000003.1"/>
</dbReference>
<evidence type="ECO:0000256" key="1">
    <source>
        <dbReference type="ARBA" id="ARBA00023122"/>
    </source>
</evidence>
<feature type="domain" description="BON" evidence="3">
    <location>
        <begin position="157"/>
        <end position="226"/>
    </location>
</feature>
<name>A0A917MKJ1_9HYPH</name>
<proteinExistence type="predicted"/>
<dbReference type="Pfam" id="PF00571">
    <property type="entry name" value="CBS"/>
    <property type="match status" value="2"/>
</dbReference>
<dbReference type="EMBL" id="BMES01000003">
    <property type="protein sequence ID" value="GGH33195.1"/>
    <property type="molecule type" value="Genomic_DNA"/>
</dbReference>
<dbReference type="PANTHER" id="PTHR43080">
    <property type="entry name" value="CBS DOMAIN-CONTAINING PROTEIN CBSX3, MITOCHONDRIAL"/>
    <property type="match status" value="1"/>
</dbReference>
<dbReference type="PROSITE" id="PS51371">
    <property type="entry name" value="CBS"/>
    <property type="match status" value="2"/>
</dbReference>
<dbReference type="SUPFAM" id="SSF54631">
    <property type="entry name" value="CBS-domain pair"/>
    <property type="match status" value="1"/>
</dbReference>
<reference evidence="5" key="1">
    <citation type="journal article" date="2014" name="Int. J. Syst. Evol. Microbiol.">
        <title>Complete genome sequence of Corynebacterium casei LMG S-19264T (=DSM 44701T), isolated from a smear-ripened cheese.</title>
        <authorList>
            <consortium name="US DOE Joint Genome Institute (JGI-PGF)"/>
            <person name="Walter F."/>
            <person name="Albersmeier A."/>
            <person name="Kalinowski J."/>
            <person name="Ruckert C."/>
        </authorList>
    </citation>
    <scope>NUCLEOTIDE SEQUENCE</scope>
    <source>
        <strain evidence="5">CGMCC 1.12214</strain>
    </source>
</reference>
<comment type="caution">
    <text evidence="5">The sequence shown here is derived from an EMBL/GenBank/DDBJ whole genome shotgun (WGS) entry which is preliminary data.</text>
</comment>
<dbReference type="InterPro" id="IPR051257">
    <property type="entry name" value="Diverse_CBS-Domain"/>
</dbReference>
<sequence>MKAKDVMSFGVVSVRDTAPLADAVRAMLAHRVSGLPVTDAGGSLVGMISEGDLLRRSELATEPHRPKWLEFLLGPGRMSAEFAQTHGRVVCEVMTTDVVSADEDTDLSAIVQLMEKNRIKRIPVLRNGQLVGIVSRADLLRALDAILARGKVAAPASDAEIRSALLAAFEAQGWAPKATIRPSVTNGAVTLSGCIFDDRERDGLRVLAENVPGVTTVNDEMVTIVPFSDAFAPPGP</sequence>
<gene>
    <name evidence="5" type="ORF">GCM10007036_45630</name>
</gene>
<dbReference type="Gene3D" id="3.10.580.10">
    <property type="entry name" value="CBS-domain"/>
    <property type="match status" value="1"/>
</dbReference>